<feature type="domain" description="RING-type" evidence="13">
    <location>
        <begin position="903"/>
        <end position="939"/>
    </location>
</feature>
<sequence length="997" mass="111408">MALASWRQFYFFNATFIRDEQNRAPAVFRAHDINTIASSDNSILLGDSEGRVHLVASSFKVALTFIVYDQGRISHMRTVSGLLVTIGNELVSEPIIKVWALNNIDRKTNVPISSFTLNTGRKPFPVPHHTHTANPQVSAFTVFPDLTQVAVGFSNGTVILVRGDLARDRGAKQRVIFESEEPITGLEFVSGSKMTLLYVVTTARVLTYTCLGKGQGQPVRVLDSLGAGLNCTSITQDGNLVIIREDAVYFYKENNRGPCYAFEGTSIFFDPLNQGQKSLLKTFNGYLAVVSPQPHQTSKFKSMSPVPPDPFETSKVTLLDTENKFIAHVSSLPNDVKHIFSAWGELYVLLIDGSVLRLAEKEMSAKLEILYQKSLYMLAINLAQAKHLDLRKISEIVKRYGDHLYNKGDYDSAMQQYIKSIGAVQPSLVIRKYLDAQRIHNLTSFLEELHNRRLANSDHTTLLLNCYAKLKDVEKLQKFVTSDEELKFDLETAITVCRQAGFNTQAAYLAKRYGQVDTLMAIMIEDLKEYSSSLNYIRRMEPDNVVNVLEIYGKSLLDKLPQEMTNLYIELYTGKYTPFIEDDPVAESTLQVGPFASFMTLPAITNLNFADYLPYRSANSISSSVISPPPSQRETSIVETGFMNIPAPVKPTYQVPKPRSAFAVFVDHPKCFVQFLEACLEIEPTDQDVRLALFEGYLGMARLIPDEKDSLHCKAKDLLTSDSVNLVVHFTADPSQATVDPPRALLLSHLCDFSIGKDLIRERSGLKVDIFQSYTIANNVQGAISALNKYGMEEPELYPLALTYFTSSPDAMEAAGDEFLSVLRKIEQDALMAPLQVVQALSGNAIATIGAVKSYLAEIIDKEKREIENNRKLIESYKSDTLKKKNEIKDLQQSARVFQVTRCSACGGSLELPVIHYLCKHSFHHRCINDTEDSECPQCASGNAAVRALVRAHDEMADRNDLFHANVTNAQDKFKAMLEFPGVLNLERGLLVDSYKI</sequence>
<dbReference type="GO" id="GO:0033263">
    <property type="term" value="C:CORVET complex"/>
    <property type="evidence" value="ECO:0007669"/>
    <property type="project" value="UniProtKB-UniRule"/>
</dbReference>
<keyword evidence="9" id="KW-0926">Vacuole</keyword>
<dbReference type="Pfam" id="PF12451">
    <property type="entry name" value="VPS11_C"/>
    <property type="match status" value="1"/>
</dbReference>
<dbReference type="OMA" id="ENENECP"/>
<comment type="catalytic activity">
    <reaction evidence="9">
        <text>S-ubiquitinyl-[E2 ubiquitin-conjugating enzyme]-L-cysteine + [acceptor protein]-L-lysine = [E2 ubiquitin-conjugating enzyme]-L-cysteine + N(6)-ubiquitinyl-[acceptor protein]-L-lysine.</text>
        <dbReference type="EC" id="2.3.2.27"/>
    </reaction>
</comment>
<dbReference type="Pfam" id="PF23341">
    <property type="entry name" value="PEP5_VPS11_N"/>
    <property type="match status" value="1"/>
</dbReference>
<comment type="caution">
    <text evidence="14">The sequence shown here is derived from an EMBL/GenBank/DDBJ whole genome shotgun (WGS) entry which is preliminary data.</text>
</comment>
<comment type="similarity">
    <text evidence="1 9">Belongs to the VPS11 family.</text>
</comment>
<dbReference type="SUPFAM" id="SSF50978">
    <property type="entry name" value="WD40 repeat-like"/>
    <property type="match status" value="1"/>
</dbReference>
<dbReference type="GO" id="GO:0007032">
    <property type="term" value="P:endosome organization"/>
    <property type="evidence" value="ECO:0007669"/>
    <property type="project" value="TreeGrafter"/>
</dbReference>
<comment type="subcellular location">
    <subcellularLocation>
        <location evidence="8">Endomembrane system</location>
        <topology evidence="8">Peripheral membrane protein</topology>
        <orientation evidence="8">Cytoplasmic side</orientation>
    </subcellularLocation>
    <subcellularLocation>
        <location evidence="9">Vacuole membrane</location>
        <topology evidence="9">Peripheral membrane protein</topology>
        <orientation evidence="9">Cytoplasmic side</orientation>
    </subcellularLocation>
</comment>
<evidence type="ECO:0000256" key="12">
    <source>
        <dbReference type="SAM" id="Coils"/>
    </source>
</evidence>
<reference evidence="14 15" key="1">
    <citation type="submission" date="2016-04" db="EMBL/GenBank/DDBJ databases">
        <title>Evolutionary innovation and constraint leading to complex multicellularity in the Ascomycota.</title>
        <authorList>
            <person name="Cisse O."/>
            <person name="Nguyen A."/>
            <person name="Hewitt D.A."/>
            <person name="Jedd G."/>
            <person name="Stajich J.E."/>
        </authorList>
    </citation>
    <scope>NUCLEOTIDE SEQUENCE [LARGE SCALE GENOMIC DNA]</scope>
    <source>
        <strain evidence="14 15">DAH-3</strain>
    </source>
</reference>
<dbReference type="InterPro" id="IPR011990">
    <property type="entry name" value="TPR-like_helical_dom_sf"/>
</dbReference>
<dbReference type="CDD" id="cd16688">
    <property type="entry name" value="RING-H2_Vps11"/>
    <property type="match status" value="1"/>
</dbReference>
<evidence type="ECO:0000256" key="2">
    <source>
        <dbReference type="ARBA" id="ARBA00022448"/>
    </source>
</evidence>
<evidence type="ECO:0000256" key="5">
    <source>
        <dbReference type="ARBA" id="ARBA00022833"/>
    </source>
</evidence>
<dbReference type="GO" id="GO:0006904">
    <property type="term" value="P:vesicle docking involved in exocytosis"/>
    <property type="evidence" value="ECO:0007669"/>
    <property type="project" value="TreeGrafter"/>
</dbReference>
<evidence type="ECO:0000256" key="8">
    <source>
        <dbReference type="ARBA" id="ARBA00029433"/>
    </source>
</evidence>
<keyword evidence="2 9" id="KW-0813">Transport</keyword>
<dbReference type="SMART" id="SM00184">
    <property type="entry name" value="RING"/>
    <property type="match status" value="1"/>
</dbReference>
<dbReference type="GO" id="GO:0061630">
    <property type="term" value="F:ubiquitin protein ligase activity"/>
    <property type="evidence" value="ECO:0007669"/>
    <property type="project" value="UniProtKB-EC"/>
</dbReference>
<dbReference type="GO" id="GO:0006886">
    <property type="term" value="P:intracellular protein transport"/>
    <property type="evidence" value="ECO:0007669"/>
    <property type="project" value="UniProtKB-UniRule"/>
</dbReference>
<evidence type="ECO:0000256" key="1">
    <source>
        <dbReference type="ARBA" id="ARBA00007070"/>
    </source>
</evidence>
<dbReference type="SUPFAM" id="SSF57850">
    <property type="entry name" value="RING/U-box"/>
    <property type="match status" value="1"/>
</dbReference>
<dbReference type="InterPro" id="IPR057308">
    <property type="entry name" value="CHCR_PEP5_VPS11"/>
</dbReference>
<evidence type="ECO:0000256" key="6">
    <source>
        <dbReference type="ARBA" id="ARBA00022927"/>
    </source>
</evidence>
<dbReference type="InterPro" id="IPR016528">
    <property type="entry name" value="VPS11"/>
</dbReference>
<keyword evidence="6 9" id="KW-0653">Protein transport</keyword>
<comment type="subunit">
    <text evidence="9">Component of the homotypic vacuole fusion and vacuole protein sorting (HOPS) complex. Component of the class C core vacuole/endosome tethering (CORVET) complex.</text>
</comment>
<gene>
    <name evidence="14" type="ORF">NEOLI_001888</name>
</gene>
<dbReference type="Pfam" id="PF17122">
    <property type="entry name" value="zf-C3H2C3"/>
    <property type="match status" value="1"/>
</dbReference>
<dbReference type="Pfam" id="PF23356">
    <property type="entry name" value="TPR_PEP5_VPS11"/>
    <property type="match status" value="2"/>
</dbReference>
<accession>A0A1U7LW60</accession>
<dbReference type="Proteomes" id="UP000186594">
    <property type="component" value="Unassembled WGS sequence"/>
</dbReference>
<evidence type="ECO:0000313" key="14">
    <source>
        <dbReference type="EMBL" id="OLL26859.1"/>
    </source>
</evidence>
<evidence type="ECO:0000256" key="9">
    <source>
        <dbReference type="PIRNR" id="PIRNR007860"/>
    </source>
</evidence>
<evidence type="ECO:0000256" key="7">
    <source>
        <dbReference type="ARBA" id="ARBA00023136"/>
    </source>
</evidence>
<dbReference type="PROSITE" id="PS50236">
    <property type="entry name" value="CHCR"/>
    <property type="match status" value="1"/>
</dbReference>
<dbReference type="PROSITE" id="PS50089">
    <property type="entry name" value="ZF_RING_2"/>
    <property type="match status" value="1"/>
</dbReference>
<evidence type="ECO:0000256" key="4">
    <source>
        <dbReference type="ARBA" id="ARBA00022771"/>
    </source>
</evidence>
<dbReference type="EC" id="2.3.2.27" evidence="9"/>
<evidence type="ECO:0000259" key="13">
    <source>
        <dbReference type="PROSITE" id="PS50089"/>
    </source>
</evidence>
<dbReference type="GO" id="GO:0030897">
    <property type="term" value="C:HOPS complex"/>
    <property type="evidence" value="ECO:0007669"/>
    <property type="project" value="UniProtKB-UniRule"/>
</dbReference>
<dbReference type="EMBL" id="LXFE01000141">
    <property type="protein sequence ID" value="OLL26859.1"/>
    <property type="molecule type" value="Genomic_DNA"/>
</dbReference>
<dbReference type="InterPro" id="IPR013083">
    <property type="entry name" value="Znf_RING/FYVE/PHD"/>
</dbReference>
<organism evidence="14 15">
    <name type="scientific">Neolecta irregularis (strain DAH-3)</name>
    <dbReference type="NCBI Taxonomy" id="1198029"/>
    <lineage>
        <taxon>Eukaryota</taxon>
        <taxon>Fungi</taxon>
        <taxon>Dikarya</taxon>
        <taxon>Ascomycota</taxon>
        <taxon>Taphrinomycotina</taxon>
        <taxon>Neolectales</taxon>
        <taxon>Neolectaceae</taxon>
        <taxon>Neolecta</taxon>
    </lineage>
</organism>
<dbReference type="InterPro" id="IPR001841">
    <property type="entry name" value="Znf_RING"/>
</dbReference>
<dbReference type="PANTHER" id="PTHR23323:SF24">
    <property type="entry name" value="VACUOLAR PROTEIN SORTING-ASSOCIATED PROTEIN 11 HOMOLOG"/>
    <property type="match status" value="1"/>
</dbReference>
<evidence type="ECO:0000256" key="11">
    <source>
        <dbReference type="PROSITE-ProRule" id="PRU01006"/>
    </source>
</evidence>
<protein>
    <recommendedName>
        <fullName evidence="9">E3 ubiquitin-protein ligase PEP5</fullName>
        <ecNumber evidence="9">2.3.2.27</ecNumber>
    </recommendedName>
</protein>
<evidence type="ECO:0000256" key="3">
    <source>
        <dbReference type="ARBA" id="ARBA00022723"/>
    </source>
</evidence>
<dbReference type="GO" id="GO:0008270">
    <property type="term" value="F:zinc ion binding"/>
    <property type="evidence" value="ECO:0007669"/>
    <property type="project" value="UniProtKB-KW"/>
</dbReference>
<dbReference type="InterPro" id="IPR036322">
    <property type="entry name" value="WD40_repeat_dom_sf"/>
</dbReference>
<dbReference type="AlphaFoldDB" id="A0A1U7LW60"/>
<keyword evidence="7 9" id="KW-0472">Membrane</keyword>
<keyword evidence="5" id="KW-0862">Zinc</keyword>
<evidence type="ECO:0000256" key="10">
    <source>
        <dbReference type="PROSITE-ProRule" id="PRU00175"/>
    </source>
</evidence>
<dbReference type="STRING" id="1198029.A0A1U7LW60"/>
<evidence type="ECO:0000313" key="15">
    <source>
        <dbReference type="Proteomes" id="UP000186594"/>
    </source>
</evidence>
<dbReference type="InterPro" id="IPR024763">
    <property type="entry name" value="VPS11_C"/>
</dbReference>
<dbReference type="OrthoDB" id="26184at2759"/>
<dbReference type="GO" id="GO:0048284">
    <property type="term" value="P:organelle fusion"/>
    <property type="evidence" value="ECO:0007669"/>
    <property type="project" value="TreeGrafter"/>
</dbReference>
<keyword evidence="12" id="KW-0175">Coiled coil</keyword>
<dbReference type="GO" id="GO:0030674">
    <property type="term" value="F:protein-macromolecule adaptor activity"/>
    <property type="evidence" value="ECO:0007669"/>
    <property type="project" value="TreeGrafter"/>
</dbReference>
<dbReference type="Gene3D" id="3.30.40.10">
    <property type="entry name" value="Zinc/RING finger domain, C3HC4 (zinc finger)"/>
    <property type="match status" value="1"/>
</dbReference>
<dbReference type="GO" id="GO:0000329">
    <property type="term" value="C:fungal-type vacuole membrane"/>
    <property type="evidence" value="ECO:0007669"/>
    <property type="project" value="UniProtKB-UniRule"/>
</dbReference>
<dbReference type="InterPro" id="IPR016024">
    <property type="entry name" value="ARM-type_fold"/>
</dbReference>
<keyword evidence="15" id="KW-1185">Reference proteome</keyword>
<proteinExistence type="inferred from homology"/>
<dbReference type="PANTHER" id="PTHR23323">
    <property type="entry name" value="VACUOLAR PROTEIN SORTING-ASSOCIATED PROTEIN"/>
    <property type="match status" value="1"/>
</dbReference>
<keyword evidence="9" id="KW-0808">Transferase</keyword>
<dbReference type="GO" id="GO:0007033">
    <property type="term" value="P:vacuole organization"/>
    <property type="evidence" value="ECO:0007669"/>
    <property type="project" value="TreeGrafter"/>
</dbReference>
<dbReference type="Gene3D" id="1.25.40.10">
    <property type="entry name" value="Tetratricopeptide repeat domain"/>
    <property type="match status" value="1"/>
</dbReference>
<feature type="repeat" description="CHCR" evidence="11">
    <location>
        <begin position="417"/>
        <end position="565"/>
    </location>
</feature>
<keyword evidence="3" id="KW-0479">Metal-binding</keyword>
<dbReference type="InterPro" id="IPR000547">
    <property type="entry name" value="Clathrin_H-chain/VPS_repeat"/>
</dbReference>
<name>A0A1U7LW60_NEOID</name>
<keyword evidence="9" id="KW-0833">Ubl conjugation pathway</keyword>
<dbReference type="InterPro" id="IPR057307">
    <property type="entry name" value="PEP5_VPS11_N"/>
</dbReference>
<keyword evidence="4 10" id="KW-0863">Zinc-finger</keyword>
<dbReference type="PIRSF" id="PIRSF007860">
    <property type="entry name" value="VPS11"/>
    <property type="match status" value="1"/>
</dbReference>
<dbReference type="SUPFAM" id="SSF48371">
    <property type="entry name" value="ARM repeat"/>
    <property type="match status" value="1"/>
</dbReference>
<feature type="coiled-coil region" evidence="12">
    <location>
        <begin position="860"/>
        <end position="894"/>
    </location>
</feature>